<name>A0AAN6WCA2_9PEZI</name>
<accession>A0AAN6WCA2</accession>
<dbReference type="PANTHER" id="PTHR24006">
    <property type="entry name" value="UBIQUITIN CARBOXYL-TERMINAL HYDROLASE"/>
    <property type="match status" value="1"/>
</dbReference>
<dbReference type="GO" id="GO:0005829">
    <property type="term" value="C:cytosol"/>
    <property type="evidence" value="ECO:0007669"/>
    <property type="project" value="TreeGrafter"/>
</dbReference>
<feature type="compositionally biased region" description="Basic and acidic residues" evidence="1">
    <location>
        <begin position="1"/>
        <end position="15"/>
    </location>
</feature>
<dbReference type="PROSITE" id="PS50235">
    <property type="entry name" value="USP_3"/>
    <property type="match status" value="1"/>
</dbReference>
<dbReference type="Proteomes" id="UP001302321">
    <property type="component" value="Unassembled WGS sequence"/>
</dbReference>
<dbReference type="GO" id="GO:0016579">
    <property type="term" value="P:protein deubiquitination"/>
    <property type="evidence" value="ECO:0007669"/>
    <property type="project" value="InterPro"/>
</dbReference>
<evidence type="ECO:0000313" key="3">
    <source>
        <dbReference type="EMBL" id="KAK4178441.1"/>
    </source>
</evidence>
<dbReference type="InterPro" id="IPR038765">
    <property type="entry name" value="Papain-like_cys_pep_sf"/>
</dbReference>
<dbReference type="Gene3D" id="3.90.70.10">
    <property type="entry name" value="Cysteine proteinases"/>
    <property type="match status" value="1"/>
</dbReference>
<dbReference type="InterPro" id="IPR050164">
    <property type="entry name" value="Peptidase_C19"/>
</dbReference>
<dbReference type="PANTHER" id="PTHR24006:SF827">
    <property type="entry name" value="UBIQUITIN CARBOXYL-TERMINAL HYDROLASE 34"/>
    <property type="match status" value="1"/>
</dbReference>
<feature type="compositionally biased region" description="Low complexity" evidence="1">
    <location>
        <begin position="82"/>
        <end position="92"/>
    </location>
</feature>
<dbReference type="InterPro" id="IPR018200">
    <property type="entry name" value="USP_CS"/>
</dbReference>
<dbReference type="CDD" id="cd02659">
    <property type="entry name" value="peptidase_C19C"/>
    <property type="match status" value="1"/>
</dbReference>
<keyword evidence="3" id="KW-0378">Hydrolase</keyword>
<organism evidence="3 4">
    <name type="scientific">Triangularia setosa</name>
    <dbReference type="NCBI Taxonomy" id="2587417"/>
    <lineage>
        <taxon>Eukaryota</taxon>
        <taxon>Fungi</taxon>
        <taxon>Dikarya</taxon>
        <taxon>Ascomycota</taxon>
        <taxon>Pezizomycotina</taxon>
        <taxon>Sordariomycetes</taxon>
        <taxon>Sordariomycetidae</taxon>
        <taxon>Sordariales</taxon>
        <taxon>Podosporaceae</taxon>
        <taxon>Triangularia</taxon>
    </lineage>
</organism>
<dbReference type="Pfam" id="PF12030">
    <property type="entry name" value="DUF3517"/>
    <property type="match status" value="1"/>
</dbReference>
<reference evidence="3" key="1">
    <citation type="journal article" date="2023" name="Mol. Phylogenet. Evol.">
        <title>Genome-scale phylogeny and comparative genomics of the fungal order Sordariales.</title>
        <authorList>
            <person name="Hensen N."/>
            <person name="Bonometti L."/>
            <person name="Westerberg I."/>
            <person name="Brannstrom I.O."/>
            <person name="Guillou S."/>
            <person name="Cros-Aarteil S."/>
            <person name="Calhoun S."/>
            <person name="Haridas S."/>
            <person name="Kuo A."/>
            <person name="Mondo S."/>
            <person name="Pangilinan J."/>
            <person name="Riley R."/>
            <person name="LaButti K."/>
            <person name="Andreopoulos B."/>
            <person name="Lipzen A."/>
            <person name="Chen C."/>
            <person name="Yan M."/>
            <person name="Daum C."/>
            <person name="Ng V."/>
            <person name="Clum A."/>
            <person name="Steindorff A."/>
            <person name="Ohm R.A."/>
            <person name="Martin F."/>
            <person name="Silar P."/>
            <person name="Natvig D.O."/>
            <person name="Lalanne C."/>
            <person name="Gautier V."/>
            <person name="Ament-Velasquez S.L."/>
            <person name="Kruys A."/>
            <person name="Hutchinson M.I."/>
            <person name="Powell A.J."/>
            <person name="Barry K."/>
            <person name="Miller A.N."/>
            <person name="Grigoriev I.V."/>
            <person name="Debuchy R."/>
            <person name="Gladieux P."/>
            <person name="Hiltunen Thoren M."/>
            <person name="Johannesson H."/>
        </authorList>
    </citation>
    <scope>NUCLEOTIDE SEQUENCE</scope>
    <source>
        <strain evidence="3">CBS 892.96</strain>
    </source>
</reference>
<gene>
    <name evidence="3" type="ORF">QBC36DRAFT_288535</name>
</gene>
<dbReference type="InterPro" id="IPR021905">
    <property type="entry name" value="DUF3517"/>
</dbReference>
<dbReference type="Pfam" id="PF00443">
    <property type="entry name" value="UCH"/>
    <property type="match status" value="1"/>
</dbReference>
<feature type="compositionally biased region" description="Polar residues" evidence="1">
    <location>
        <begin position="42"/>
        <end position="57"/>
    </location>
</feature>
<feature type="region of interest" description="Disordered" evidence="1">
    <location>
        <begin position="1"/>
        <end position="142"/>
    </location>
</feature>
<comment type="caution">
    <text evidence="3">The sequence shown here is derived from an EMBL/GenBank/DDBJ whole genome shotgun (WGS) entry which is preliminary data.</text>
</comment>
<dbReference type="InterPro" id="IPR028889">
    <property type="entry name" value="USP"/>
</dbReference>
<evidence type="ECO:0000259" key="2">
    <source>
        <dbReference type="PROSITE" id="PS50235"/>
    </source>
</evidence>
<sequence>MAGALHPEESRDRAVSSEPCSTRPNPFDDSDISSRKRRRTSLNSASRSRSVDTIISSPPSPAAGEVPAPALKSDSVMKIDSDPTISTIPTTPEQKPLDLDAEPPSALTSRHVTINVRTPSRLPGASPDSPLSPCFRGATPASPTNVVKLSIEDSELDMAQEDAALDTPVSSASEPSSPPVEVIAIPPDDDEDFEDGGSIAILDGNGQEPIGIDSIPDPSGNFPFREDHDSWPDAVTRVANFFPNHIQVAQRLQEYIEDYLVFAENSTHRRFVISFVQHQELWQSFPEIVCLMTGRGFYPQQREFRSDIFEFYKCFAKLTAFFVKKDAYEFEKIASDEQGIRLRDLISPAYVSALAGLVRKKGQQENYQRAEDEFYTELQQVIDCFQSYTSTPGGTLTHVLQLVKAEVERIPQFPKLTDHVTSLCSLAAGVLSRCFLVHSHDSPQAAQRAKTIIARGHQFFVYMSTSLSTFVDKGPNHFSPENASALLSALAEIYQIALNVDDVVSHEIIANIRRTHPLLATPHLPEAIAHLWKFNIFVRLIKSGQMQLRVMAAHVMCSDLINLYRKYHEQGETPNMTTMRFYGEFLLQTGLVKYLLGPTCHPEIAAESSNIIGFLVVSRTYSNEHTDAWWRTVTTTQDTRISDALILMLTRITHLFLYDVLIHLCEKLNTVPADSFTEPMRLLFMNVTQNLMDKTRDHRTVADQPPYDLCTRLIKESSCFGPQSPVAHPSLQESAIKRFRELLTHGHGPTVDIRRSIIMDCLDDIAHPTASAIGGLWVLHLLARNQIQQSFSLLAQDNDLPRLLVEELEAAIPAAHAAGFAAVISGAHNLPRRELLGTLIKHKSGLVTKELGLKLWQLLVGPGASCRQDRDVAWELLLSALEQSQVENRFTSICFTDYLPTLEPKFFCQGTLDFVRAKVLPLVNDPGSIVLDDEESADHAGIELLWHIVLTALADSSVANHAIRTLVRDVYVESKSILSFSYYRARKVHLGLVRRCLRQLSAAATRLKTFAQSGVSIDDADAMDVAPSDQEVQEQDLIFVRSLSVLREFHRLHQEKPAFCAPDLQSLILDSPRNVEGESAELKYQSFDENTQTSVQPLSIGKLNTTASLLASIREVTGFNNYRMYYRGAPFVPQENQICQSLEDLQIHNGLILVKKDFETAVSARARPGASAVDVEILGHFEQLWEYLSLEEKLAREIYAFLVKLPADEGILKAIDRPSVRYQDLFPVGQSFKSLYAVHALREYLAARRKQLNTANSDTDSLNAQRSLRLYADSLTRVMSLVVPAISNDVAAHCPSHELRIELELALLEMFVSLSTEAELPEAAAQYLDEALLLRLLTNLSAALSGYSPSHVRRCFQSILEACCLSDSFMAAFCAQPEVPCLIERMLLHEPCSPVSKKTAALIRQKCGMEESFESRLTRTRPTAFKKLFWPLVCGLVEPAVKSRSTEVLGLCLDLFRAVRSAQPELLELGDLSRQWFNLLVEYDTTEDVTKPHVVDQVASLLVRLLDTLISSYSGTQRKEVLPTERGVGLTLFYKHLFNPMDDAGQDLYDYGPPILTSHTRATLMSIILATLDAHPEDLQGILEAMHDLVLLQATANDELYQFELPQQFEREKAIRAPCGYQGLRNLSNTCYFNSLFTQLFMNHEFRRFMLGAKIRDHRYGQALLVQTQKVFAQMQDSIARSCNPEDCVASIRTYEDSQIDVGIQMDVDEFYNLLFDRWEGQFSTPENKSRFRSFYGGQLVQQVRSTECPHISERLEPFSAIQCDVKGNNSLAKSLEAYVKGEVMEGDNKYKCSTCDRHVNAVKRACLKDIPDNLIFHLKRFDFNLRTMQRSKINQHFEFPDKIDMRPYTIDHLSNPLEGEGLEDNFELVGVLVHSGTAESGHYYSYIRERPSSSEQPAWIEFNDDVVTAWNPANLEHACFGGPDYSVQYQLNGTQFDKQYSAYMLFYQRASSLAASQQKYLQQNKLSGPLRVPVPPRLEESIEEQNMSLLRRHCLFDPYQIQFVISVLIRLKAIEPVCTHGHSAESTALWMAIGHLDQVASRIKDTPHFAELAARIQNMVQSCGHCATLLIKYFDEYPEPLRLMLQRNIDSDIRQGVGSLVIRTIQTVKEQLPLDYGSGTEAGEEDASEEGGPTVISTILAVISQLWLNFHINLRSWPEVFGFMLAFVRLGHEELAGFLGHGHLESLLWIVAADPALGEHVLPAQIYKMSGTISRRPHNRMPSYEAILALLDYVLAHVRLTEPHDRTRYARQMPDSGSTFNMTNAEAKILWMEWPKYGYNIFVDRLIGIGQDEKATHSILANLIKQSSQMEEAVCRTLCQAINGSTSHGSPAAPYLQVAGQVFIRYASDQALIKELIHHVSQQCKGLQTAEGKAFLDFQRAAYDGPREHSGEEDEEITLAGLDNLLEWVPSLLGYYESAIGAEVEQFLQDKLFAYRTYNVQTEDIISEEDEEAEMGVAEKMNQTARALGLQCLYYLRDNYVLRNADVSQHVVAGLQRVISKCNKYFNLKAPAEDKLGQEFLELSNMILESVARLTVVEELEEDGSDWENSSICSGQLDSFGVFAANTLQDVDLQ</sequence>
<feature type="compositionally biased region" description="Polar residues" evidence="1">
    <location>
        <begin position="106"/>
        <end position="118"/>
    </location>
</feature>
<evidence type="ECO:0000256" key="1">
    <source>
        <dbReference type="SAM" id="MobiDB-lite"/>
    </source>
</evidence>
<dbReference type="SUPFAM" id="SSF54001">
    <property type="entry name" value="Cysteine proteinases"/>
    <property type="match status" value="1"/>
</dbReference>
<dbReference type="InterPro" id="IPR001394">
    <property type="entry name" value="Peptidase_C19_UCH"/>
</dbReference>
<dbReference type="GO" id="GO:0005634">
    <property type="term" value="C:nucleus"/>
    <property type="evidence" value="ECO:0007669"/>
    <property type="project" value="TreeGrafter"/>
</dbReference>
<dbReference type="EMBL" id="MU866138">
    <property type="protein sequence ID" value="KAK4178441.1"/>
    <property type="molecule type" value="Genomic_DNA"/>
</dbReference>
<reference evidence="3" key="2">
    <citation type="submission" date="2023-05" db="EMBL/GenBank/DDBJ databases">
        <authorList>
            <consortium name="Lawrence Berkeley National Laboratory"/>
            <person name="Steindorff A."/>
            <person name="Hensen N."/>
            <person name="Bonometti L."/>
            <person name="Westerberg I."/>
            <person name="Brannstrom I.O."/>
            <person name="Guillou S."/>
            <person name="Cros-Aarteil S."/>
            <person name="Calhoun S."/>
            <person name="Haridas S."/>
            <person name="Kuo A."/>
            <person name="Mondo S."/>
            <person name="Pangilinan J."/>
            <person name="Riley R."/>
            <person name="Labutti K."/>
            <person name="Andreopoulos B."/>
            <person name="Lipzen A."/>
            <person name="Chen C."/>
            <person name="Yanf M."/>
            <person name="Daum C."/>
            <person name="Ng V."/>
            <person name="Clum A."/>
            <person name="Ohm R."/>
            <person name="Martin F."/>
            <person name="Silar P."/>
            <person name="Natvig D."/>
            <person name="Lalanne C."/>
            <person name="Gautier V."/>
            <person name="Ament-Velasquez S.L."/>
            <person name="Kruys A."/>
            <person name="Hutchinson M.I."/>
            <person name="Powell A.J."/>
            <person name="Barry K."/>
            <person name="Miller A.N."/>
            <person name="Grigoriev I.V."/>
            <person name="Debuchy R."/>
            <person name="Gladieux P."/>
            <person name="Thoren M.H."/>
            <person name="Johannesson H."/>
        </authorList>
    </citation>
    <scope>NUCLEOTIDE SEQUENCE</scope>
    <source>
        <strain evidence="3">CBS 892.96</strain>
    </source>
</reference>
<dbReference type="GO" id="GO:0004843">
    <property type="term" value="F:cysteine-type deubiquitinase activity"/>
    <property type="evidence" value="ECO:0007669"/>
    <property type="project" value="InterPro"/>
</dbReference>
<evidence type="ECO:0000313" key="4">
    <source>
        <dbReference type="Proteomes" id="UP001302321"/>
    </source>
</evidence>
<dbReference type="FunFam" id="3.90.70.10:FF:000136">
    <property type="entry name" value="Ubiquitin C-terminal hydrolase, putative"/>
    <property type="match status" value="1"/>
</dbReference>
<keyword evidence="4" id="KW-1185">Reference proteome</keyword>
<protein>
    <submittedName>
        <fullName evidence="3">Ubiquitin carboxyl-terminal hydrolase</fullName>
    </submittedName>
</protein>
<dbReference type="PROSITE" id="PS00973">
    <property type="entry name" value="USP_2"/>
    <property type="match status" value="1"/>
</dbReference>
<proteinExistence type="predicted"/>
<feature type="domain" description="USP" evidence="2">
    <location>
        <begin position="1622"/>
        <end position="1951"/>
    </location>
</feature>